<proteinExistence type="predicted"/>
<dbReference type="HOGENOM" id="CLU_1871762_0_0_9"/>
<evidence type="ECO:0000313" key="1">
    <source>
        <dbReference type="EMBL" id="EEG52934.1"/>
    </source>
</evidence>
<reference evidence="1 2" key="1">
    <citation type="submission" date="2009-01" db="EMBL/GenBank/DDBJ databases">
        <authorList>
            <person name="Fulton L."/>
            <person name="Clifton S."/>
            <person name="Fulton B."/>
            <person name="Xu J."/>
            <person name="Minx P."/>
            <person name="Pepin K.H."/>
            <person name="Johnson M."/>
            <person name="Bhonagiri V."/>
            <person name="Nash W.E."/>
            <person name="Mardis E.R."/>
            <person name="Wilson R.K."/>
        </authorList>
    </citation>
    <scope>NUCLEOTIDE SEQUENCE [LARGE SCALE GENOMIC DNA]</scope>
    <source>
        <strain evidence="1 2">DSM 15981</strain>
    </source>
</reference>
<reference evidence="1 2" key="2">
    <citation type="submission" date="2009-02" db="EMBL/GenBank/DDBJ databases">
        <title>Draft genome sequence of Clostridium asparagiforme (DSM 15981).</title>
        <authorList>
            <person name="Sudarsanam P."/>
            <person name="Ley R."/>
            <person name="Guruge J."/>
            <person name="Turnbaugh P.J."/>
            <person name="Mahowald M."/>
            <person name="Liep D."/>
            <person name="Gordon J."/>
        </authorList>
    </citation>
    <scope>NUCLEOTIDE SEQUENCE [LARGE SCALE GENOMIC DNA]</scope>
    <source>
        <strain evidence="1 2">DSM 15981</strain>
    </source>
</reference>
<dbReference type="AlphaFoldDB" id="C0D6U7"/>
<evidence type="ECO:0008006" key="3">
    <source>
        <dbReference type="Google" id="ProtNLM"/>
    </source>
</evidence>
<dbReference type="RefSeq" id="WP_007716029.1">
    <property type="nucleotide sequence ID" value="NZ_CP102272.1"/>
</dbReference>
<dbReference type="EMBL" id="ACCJ01000413">
    <property type="protein sequence ID" value="EEG52934.1"/>
    <property type="molecule type" value="Genomic_DNA"/>
</dbReference>
<comment type="caution">
    <text evidence="1">The sequence shown here is derived from an EMBL/GenBank/DDBJ whole genome shotgun (WGS) entry which is preliminary data.</text>
</comment>
<sequence length="136" mass="15320">MVALSDGSVALQAKEGNVVKRLQIHGWDNNVSYFYSDDGGLTWTEDVALLKASDLKYQLRPDLGGADVCTLPAGRWCVGNAAANGEIGSWYVEVIVYDDYYRTVHAYPYISAKKYYYFAKMDHGVWQGWEKYTSVI</sequence>
<protein>
    <recommendedName>
        <fullName evidence="3">Sialidase domain-containing protein</fullName>
    </recommendedName>
</protein>
<evidence type="ECO:0000313" key="2">
    <source>
        <dbReference type="Proteomes" id="UP000004756"/>
    </source>
</evidence>
<gene>
    <name evidence="1" type="ORF">CLOSTASPAR_04994</name>
</gene>
<keyword evidence="2" id="KW-1185">Reference proteome</keyword>
<dbReference type="CDD" id="cd15482">
    <property type="entry name" value="Sialidase_non-viral"/>
    <property type="match status" value="1"/>
</dbReference>
<dbReference type="Proteomes" id="UP000004756">
    <property type="component" value="Unassembled WGS sequence"/>
</dbReference>
<name>C0D6U7_9FIRM</name>
<accession>C0D6U7</accession>
<organism evidence="1 2">
    <name type="scientific">[Clostridium] asparagiforme DSM 15981</name>
    <dbReference type="NCBI Taxonomy" id="518636"/>
    <lineage>
        <taxon>Bacteria</taxon>
        <taxon>Bacillati</taxon>
        <taxon>Bacillota</taxon>
        <taxon>Clostridia</taxon>
        <taxon>Lachnospirales</taxon>
        <taxon>Lachnospiraceae</taxon>
        <taxon>Enterocloster</taxon>
    </lineage>
</organism>